<dbReference type="OrthoDB" id="9801692at2"/>
<dbReference type="InterPro" id="IPR016980">
    <property type="entry name" value="S-AdoMet-dep_MeTrfase_Alr7345"/>
</dbReference>
<dbReference type="EMBL" id="FOLO01000009">
    <property type="protein sequence ID" value="SFC43781.1"/>
    <property type="molecule type" value="Genomic_DNA"/>
</dbReference>
<proteinExistence type="predicted"/>
<accession>A0A1I1J6M6</accession>
<dbReference type="GO" id="GO:0008168">
    <property type="term" value="F:methyltransferase activity"/>
    <property type="evidence" value="ECO:0007669"/>
    <property type="project" value="UniProtKB-KW"/>
</dbReference>
<dbReference type="Proteomes" id="UP000198862">
    <property type="component" value="Unassembled WGS sequence"/>
</dbReference>
<dbReference type="InterPro" id="IPR029063">
    <property type="entry name" value="SAM-dependent_MTases_sf"/>
</dbReference>
<organism evidence="2 3">
    <name type="scientific">Pseudoalteromonas denitrificans DSM 6059</name>
    <dbReference type="NCBI Taxonomy" id="1123010"/>
    <lineage>
        <taxon>Bacteria</taxon>
        <taxon>Pseudomonadati</taxon>
        <taxon>Pseudomonadota</taxon>
        <taxon>Gammaproteobacteria</taxon>
        <taxon>Alteromonadales</taxon>
        <taxon>Pseudoalteromonadaceae</taxon>
        <taxon>Pseudoalteromonas</taxon>
    </lineage>
</organism>
<evidence type="ECO:0000313" key="3">
    <source>
        <dbReference type="Proteomes" id="UP000198862"/>
    </source>
</evidence>
<feature type="chain" id="PRO_5011589024" evidence="1">
    <location>
        <begin position="23"/>
        <end position="275"/>
    </location>
</feature>
<feature type="signal peptide" evidence="1">
    <location>
        <begin position="1"/>
        <end position="22"/>
    </location>
</feature>
<dbReference type="PIRSF" id="PIRSF031679">
    <property type="entry name" value="Mtase_Alr7345_prd"/>
    <property type="match status" value="1"/>
</dbReference>
<keyword evidence="3" id="KW-1185">Reference proteome</keyword>
<dbReference type="GO" id="GO:0032259">
    <property type="term" value="P:methylation"/>
    <property type="evidence" value="ECO:0007669"/>
    <property type="project" value="UniProtKB-KW"/>
</dbReference>
<keyword evidence="2" id="KW-0808">Transferase</keyword>
<dbReference type="RefSeq" id="WP_091982662.1">
    <property type="nucleotide sequence ID" value="NZ_FOLO01000009.1"/>
</dbReference>
<name>A0A1I1J6M6_9GAMM</name>
<evidence type="ECO:0000256" key="1">
    <source>
        <dbReference type="SAM" id="SignalP"/>
    </source>
</evidence>
<sequence length="275" mass="31054">MKLLPISFKVAFVFLIAINLNACKSTDIKTLLSEATSASLRSDQNKLRDPFRHPKQTLNFFGLKPNMTVVEIWPGSGWYSEILAPILKEQGKYYAANFPSDSEVKYYQRALQSYKDKLAGNKIYSEVKLSEFYPGTHHAIAPKESADMVLTFRNLHNWYMQRDDEGVENAFKAFYSALKPGGILGIVDHRLPEIRHSAKAKRSGYVKESWVISLAQKSGFKLVSKSEINANSKDTADHAKGVWTLPPRLALGETDTNKYIAIGESDRMTLKFKKP</sequence>
<reference evidence="2 3" key="1">
    <citation type="submission" date="2016-10" db="EMBL/GenBank/DDBJ databases">
        <authorList>
            <person name="de Groot N.N."/>
        </authorList>
    </citation>
    <scope>NUCLEOTIDE SEQUENCE [LARGE SCALE GENOMIC DNA]</scope>
    <source>
        <strain evidence="2 3">DSM 6059</strain>
    </source>
</reference>
<evidence type="ECO:0000313" key="2">
    <source>
        <dbReference type="EMBL" id="SFC43781.1"/>
    </source>
</evidence>
<dbReference type="SUPFAM" id="SSF53335">
    <property type="entry name" value="S-adenosyl-L-methionine-dependent methyltransferases"/>
    <property type="match status" value="1"/>
</dbReference>
<dbReference type="AlphaFoldDB" id="A0A1I1J6M6"/>
<keyword evidence="1" id="KW-0732">Signal</keyword>
<keyword evidence="2" id="KW-0489">Methyltransferase</keyword>
<dbReference type="Gene3D" id="3.40.50.150">
    <property type="entry name" value="Vaccinia Virus protein VP39"/>
    <property type="match status" value="1"/>
</dbReference>
<protein>
    <submittedName>
        <fullName evidence="2">Predicted methyltransferase</fullName>
    </submittedName>
</protein>
<gene>
    <name evidence="2" type="ORF">SAMN02745724_01664</name>
</gene>
<dbReference type="STRING" id="1123010.SAMN02745724_01664"/>